<evidence type="ECO:0000313" key="2">
    <source>
        <dbReference type="Proteomes" id="UP001066276"/>
    </source>
</evidence>
<organism evidence="1 2">
    <name type="scientific">Pleurodeles waltl</name>
    <name type="common">Iberian ribbed newt</name>
    <dbReference type="NCBI Taxonomy" id="8319"/>
    <lineage>
        <taxon>Eukaryota</taxon>
        <taxon>Metazoa</taxon>
        <taxon>Chordata</taxon>
        <taxon>Craniata</taxon>
        <taxon>Vertebrata</taxon>
        <taxon>Euteleostomi</taxon>
        <taxon>Amphibia</taxon>
        <taxon>Batrachia</taxon>
        <taxon>Caudata</taxon>
        <taxon>Salamandroidea</taxon>
        <taxon>Salamandridae</taxon>
        <taxon>Pleurodelinae</taxon>
        <taxon>Pleurodeles</taxon>
    </lineage>
</organism>
<comment type="caution">
    <text evidence="1">The sequence shown here is derived from an EMBL/GenBank/DDBJ whole genome shotgun (WGS) entry which is preliminary data.</text>
</comment>
<sequence>MPALCECFLMYLPRGLSPGRTAGQIGEARNMKNARNARERIGTWGIRLWTDAARVFQQGRRGLALCHCLGAPVSTASFWRREAVSRIQFGAKTSAYTVGEALHMTPVKLRARGVSSGPSLASKQQPYFFKGVVGPLVRVLSEYPVKRGFVTEKRRGP</sequence>
<dbReference type="Proteomes" id="UP001066276">
    <property type="component" value="Chromosome 5"/>
</dbReference>
<dbReference type="AlphaFoldDB" id="A0AAV7RTA5"/>
<protein>
    <submittedName>
        <fullName evidence="1">Uncharacterized protein</fullName>
    </submittedName>
</protein>
<gene>
    <name evidence="1" type="ORF">NDU88_007970</name>
</gene>
<reference evidence="1" key="1">
    <citation type="journal article" date="2022" name="bioRxiv">
        <title>Sequencing and chromosome-scale assembly of the giantPleurodeles waltlgenome.</title>
        <authorList>
            <person name="Brown T."/>
            <person name="Elewa A."/>
            <person name="Iarovenko S."/>
            <person name="Subramanian E."/>
            <person name="Araus A.J."/>
            <person name="Petzold A."/>
            <person name="Susuki M."/>
            <person name="Suzuki K.-i.T."/>
            <person name="Hayashi T."/>
            <person name="Toyoda A."/>
            <person name="Oliveira C."/>
            <person name="Osipova E."/>
            <person name="Leigh N.D."/>
            <person name="Simon A."/>
            <person name="Yun M.H."/>
        </authorList>
    </citation>
    <scope>NUCLEOTIDE SEQUENCE</scope>
    <source>
        <strain evidence="1">20211129_DDA</strain>
        <tissue evidence="1">Liver</tissue>
    </source>
</reference>
<accession>A0AAV7RTA5</accession>
<keyword evidence="2" id="KW-1185">Reference proteome</keyword>
<proteinExistence type="predicted"/>
<name>A0AAV7RTA5_PLEWA</name>
<dbReference type="EMBL" id="JANPWB010000009">
    <property type="protein sequence ID" value="KAJ1155235.1"/>
    <property type="molecule type" value="Genomic_DNA"/>
</dbReference>
<evidence type="ECO:0000313" key="1">
    <source>
        <dbReference type="EMBL" id="KAJ1155235.1"/>
    </source>
</evidence>